<feature type="compositionally biased region" description="Basic residues" evidence="1">
    <location>
        <begin position="354"/>
        <end position="372"/>
    </location>
</feature>
<organism evidence="2 3">
    <name type="scientific">Aspergillus cavernicola</name>
    <dbReference type="NCBI Taxonomy" id="176166"/>
    <lineage>
        <taxon>Eukaryota</taxon>
        <taxon>Fungi</taxon>
        <taxon>Dikarya</taxon>
        <taxon>Ascomycota</taxon>
        <taxon>Pezizomycotina</taxon>
        <taxon>Eurotiomycetes</taxon>
        <taxon>Eurotiomycetidae</taxon>
        <taxon>Eurotiales</taxon>
        <taxon>Aspergillaceae</taxon>
        <taxon>Aspergillus</taxon>
        <taxon>Aspergillus subgen. Nidulantes</taxon>
    </lineage>
</organism>
<reference evidence="2 3" key="1">
    <citation type="submission" date="2024-07" db="EMBL/GenBank/DDBJ databases">
        <title>Section-level genome sequencing and comparative genomics of Aspergillus sections Usti and Cavernicolus.</title>
        <authorList>
            <consortium name="Lawrence Berkeley National Laboratory"/>
            <person name="Nybo J.L."/>
            <person name="Vesth T.C."/>
            <person name="Theobald S."/>
            <person name="Frisvad J.C."/>
            <person name="Larsen T.O."/>
            <person name="Kjaerboelling I."/>
            <person name="Rothschild-Mancinelli K."/>
            <person name="Lyhne E.K."/>
            <person name="Kogle M.E."/>
            <person name="Barry K."/>
            <person name="Clum A."/>
            <person name="Na H."/>
            <person name="Ledsgaard L."/>
            <person name="Lin J."/>
            <person name="Lipzen A."/>
            <person name="Kuo A."/>
            <person name="Riley R."/>
            <person name="Mondo S."/>
            <person name="LaButti K."/>
            <person name="Haridas S."/>
            <person name="Pangalinan J."/>
            <person name="Salamov A.A."/>
            <person name="Simmons B.A."/>
            <person name="Magnuson J.K."/>
            <person name="Chen J."/>
            <person name="Drula E."/>
            <person name="Henrissat B."/>
            <person name="Wiebenga A."/>
            <person name="Lubbers R.J."/>
            <person name="Gomes A.C."/>
            <person name="Makela M.R."/>
            <person name="Stajich J."/>
            <person name="Grigoriev I.V."/>
            <person name="Mortensen U.H."/>
            <person name="De vries R.P."/>
            <person name="Baker S.E."/>
            <person name="Andersen M.R."/>
        </authorList>
    </citation>
    <scope>NUCLEOTIDE SEQUENCE [LARGE SCALE GENOMIC DNA]</scope>
    <source>
        <strain evidence="2 3">CBS 600.67</strain>
    </source>
</reference>
<feature type="compositionally biased region" description="Polar residues" evidence="1">
    <location>
        <begin position="16"/>
        <end position="26"/>
    </location>
</feature>
<feature type="compositionally biased region" description="Basic and acidic residues" evidence="1">
    <location>
        <begin position="380"/>
        <end position="392"/>
    </location>
</feature>
<evidence type="ECO:0000313" key="3">
    <source>
        <dbReference type="Proteomes" id="UP001610335"/>
    </source>
</evidence>
<feature type="compositionally biased region" description="Basic residues" evidence="1">
    <location>
        <begin position="282"/>
        <end position="293"/>
    </location>
</feature>
<feature type="compositionally biased region" description="Low complexity" evidence="1">
    <location>
        <begin position="257"/>
        <end position="267"/>
    </location>
</feature>
<gene>
    <name evidence="2" type="ORF">BDW59DRAFT_84854</name>
</gene>
<name>A0ABR4ICJ6_9EURO</name>
<dbReference type="EMBL" id="JBFXLS010000042">
    <property type="protein sequence ID" value="KAL2824682.1"/>
    <property type="molecule type" value="Genomic_DNA"/>
</dbReference>
<feature type="compositionally biased region" description="Acidic residues" evidence="1">
    <location>
        <begin position="332"/>
        <end position="349"/>
    </location>
</feature>
<evidence type="ECO:0000313" key="2">
    <source>
        <dbReference type="EMBL" id="KAL2824682.1"/>
    </source>
</evidence>
<proteinExistence type="predicted"/>
<evidence type="ECO:0000256" key="1">
    <source>
        <dbReference type="SAM" id="MobiDB-lite"/>
    </source>
</evidence>
<feature type="compositionally biased region" description="Low complexity" evidence="1">
    <location>
        <begin position="218"/>
        <end position="231"/>
    </location>
</feature>
<feature type="compositionally biased region" description="Basic residues" evidence="1">
    <location>
        <begin position="1"/>
        <end position="11"/>
    </location>
</feature>
<sequence length="472" mass="51554">MPRPAAKRNRLATKTLGISKQNQGNDLSRDNVGSRDISRSPRSDAVGSSRLGYTADPSEIIRQLRNQTPLGKAQEFAIGSSPGTEHGGTGSRPATRARGYSSTLSIAGRKGDASSRIPGTPAFESSILSNFRRRPRQASILHMMQDEDGSSDYDDDDFLGGLSPEDESTPLNISRGKSLVLRPAVSSPTKASSPSSGKSPKRKRSVEEVEVEVPQSPPHIASSAPGSPSSESESEERDISVNLPRLPQSSAAFSETMAPPMSSPMPSLTHEMSTPDSDRLTSRTKKSRNSKAKQRTDSKIHVPTAALQDRLLPRRRQRRIARLGASGFEVLSESDDDELPPAAQDEDELGYLPLRKRPETRRKPASKPKALTKNRAQQEGGKKTNPGRDPKIAKQYGVNKENGPVDMSSPLSSALESEDFDSDFLLEQEAPVKTYLSDELRYQAAKFAEVDRWQMEFEDVVTVGTQENGTFR</sequence>
<keyword evidence="3" id="KW-1185">Reference proteome</keyword>
<dbReference type="Proteomes" id="UP001610335">
    <property type="component" value="Unassembled WGS sequence"/>
</dbReference>
<feature type="compositionally biased region" description="Acidic residues" evidence="1">
    <location>
        <begin position="146"/>
        <end position="168"/>
    </location>
</feature>
<accession>A0ABR4ICJ6</accession>
<feature type="compositionally biased region" description="Low complexity" evidence="1">
    <location>
        <begin position="183"/>
        <end position="198"/>
    </location>
</feature>
<feature type="region of interest" description="Disordered" evidence="1">
    <location>
        <begin position="1"/>
        <end position="414"/>
    </location>
</feature>
<protein>
    <submittedName>
        <fullName evidence="2">Uncharacterized protein</fullName>
    </submittedName>
</protein>
<feature type="compositionally biased region" description="Basic and acidic residues" evidence="1">
    <location>
        <begin position="27"/>
        <end position="42"/>
    </location>
</feature>
<comment type="caution">
    <text evidence="2">The sequence shown here is derived from an EMBL/GenBank/DDBJ whole genome shotgun (WGS) entry which is preliminary data.</text>
</comment>